<dbReference type="GO" id="GO:0005886">
    <property type="term" value="C:plasma membrane"/>
    <property type="evidence" value="ECO:0007669"/>
    <property type="project" value="UniProtKB-SubCell"/>
</dbReference>
<protein>
    <submittedName>
        <fullName evidence="8">Lysophospholipid acyltransferase family protein</fullName>
    </submittedName>
</protein>
<dbReference type="CDD" id="cd07984">
    <property type="entry name" value="LPLAT_LABLAT-like"/>
    <property type="match status" value="1"/>
</dbReference>
<evidence type="ECO:0000256" key="1">
    <source>
        <dbReference type="ARBA" id="ARBA00004533"/>
    </source>
</evidence>
<dbReference type="InterPro" id="IPR004960">
    <property type="entry name" value="LipA_acyltrans"/>
</dbReference>
<dbReference type="Pfam" id="PF03279">
    <property type="entry name" value="Lip_A_acyltrans"/>
    <property type="match status" value="1"/>
</dbReference>
<reference evidence="8" key="2">
    <citation type="submission" date="2021-04" db="EMBL/GenBank/DDBJ databases">
        <authorList>
            <person name="Gilroy R."/>
        </authorList>
    </citation>
    <scope>NUCLEOTIDE SEQUENCE</scope>
    <source>
        <strain evidence="8">ChiHecec3B27-8219</strain>
    </source>
</reference>
<keyword evidence="6 8" id="KW-0012">Acyltransferase</keyword>
<reference evidence="8" key="1">
    <citation type="journal article" date="2021" name="PeerJ">
        <title>Extensive microbial diversity within the chicken gut microbiome revealed by metagenomics and culture.</title>
        <authorList>
            <person name="Gilroy R."/>
            <person name="Ravi A."/>
            <person name="Getino M."/>
            <person name="Pursley I."/>
            <person name="Horton D.L."/>
            <person name="Alikhan N.F."/>
            <person name="Baker D."/>
            <person name="Gharbi K."/>
            <person name="Hall N."/>
            <person name="Watson M."/>
            <person name="Adriaenssens E.M."/>
            <person name="Foster-Nyarko E."/>
            <person name="Jarju S."/>
            <person name="Secka A."/>
            <person name="Antonio M."/>
            <person name="Oren A."/>
            <person name="Chaudhuri R.R."/>
            <person name="La Ragione R."/>
            <person name="Hildebrand F."/>
            <person name="Pallen M.J."/>
        </authorList>
    </citation>
    <scope>NUCLEOTIDE SEQUENCE</scope>
    <source>
        <strain evidence="8">ChiHecec3B27-8219</strain>
    </source>
</reference>
<feature type="transmembrane region" description="Helical" evidence="7">
    <location>
        <begin position="7"/>
        <end position="23"/>
    </location>
</feature>
<evidence type="ECO:0000313" key="8">
    <source>
        <dbReference type="EMBL" id="HIZ68293.1"/>
    </source>
</evidence>
<evidence type="ECO:0000313" key="9">
    <source>
        <dbReference type="Proteomes" id="UP000824055"/>
    </source>
</evidence>
<keyword evidence="7" id="KW-0812">Transmembrane</keyword>
<keyword evidence="4" id="KW-0808">Transferase</keyword>
<name>A0A9D2FVP7_9BACT</name>
<dbReference type="Proteomes" id="UP000824055">
    <property type="component" value="Unassembled WGS sequence"/>
</dbReference>
<evidence type="ECO:0000256" key="6">
    <source>
        <dbReference type="ARBA" id="ARBA00023315"/>
    </source>
</evidence>
<evidence type="ECO:0000256" key="5">
    <source>
        <dbReference type="ARBA" id="ARBA00023136"/>
    </source>
</evidence>
<accession>A0A9D2FVP7</accession>
<gene>
    <name evidence="8" type="ORF">H9966_00140</name>
</gene>
<dbReference type="EMBL" id="DXBE01000002">
    <property type="protein sequence ID" value="HIZ68293.1"/>
    <property type="molecule type" value="Genomic_DNA"/>
</dbReference>
<comment type="subcellular location">
    <subcellularLocation>
        <location evidence="1">Cell inner membrane</location>
    </subcellularLocation>
</comment>
<keyword evidence="2" id="KW-1003">Cell membrane</keyword>
<keyword evidence="3" id="KW-0997">Cell inner membrane</keyword>
<evidence type="ECO:0000256" key="4">
    <source>
        <dbReference type="ARBA" id="ARBA00022679"/>
    </source>
</evidence>
<dbReference type="AlphaFoldDB" id="A0A9D2FVP7"/>
<dbReference type="PANTHER" id="PTHR30606:SF10">
    <property type="entry name" value="PHOSPHATIDYLINOSITOL MANNOSIDE ACYLTRANSFERASE"/>
    <property type="match status" value="1"/>
</dbReference>
<organism evidence="8 9">
    <name type="scientific">Candidatus Prevotella avicola</name>
    <dbReference type="NCBI Taxonomy" id="2838738"/>
    <lineage>
        <taxon>Bacteria</taxon>
        <taxon>Pseudomonadati</taxon>
        <taxon>Bacteroidota</taxon>
        <taxon>Bacteroidia</taxon>
        <taxon>Bacteroidales</taxon>
        <taxon>Prevotellaceae</taxon>
        <taxon>Prevotella</taxon>
    </lineage>
</organism>
<dbReference type="PANTHER" id="PTHR30606">
    <property type="entry name" value="LIPID A BIOSYNTHESIS LAUROYL ACYLTRANSFERASE"/>
    <property type="match status" value="1"/>
</dbReference>
<sequence length="312" mass="37641">MRKALHYTAYILAYGFWYAASLLPLWAHYLISDFLAFLLIYIIRYRHRVIWNNLKTSFPEKSDKELRALRNGFYRYFCDYLVETIKLMTMSHGQLRKRMTFTGLEEIKKVVDEGQSVALLLGHYGNWEWITSLPNWLQEDVTCCQLYHPLANEYFDKLFKFVRERQGSHCVPKKDALRWMVRCQQEGKIVVCGYIADQSPKWNSIHHWVDFLRHDTPVFTGSEKLACHFNQAVFYGDMTRVSRGHYNCEFRLLTRKPKKQPEFHITDVYFRELEKSIRREPAYYLWSHNRWKRTHEEFDAHFKYVNGRVVHK</sequence>
<evidence type="ECO:0000256" key="3">
    <source>
        <dbReference type="ARBA" id="ARBA00022519"/>
    </source>
</evidence>
<dbReference type="GO" id="GO:0016746">
    <property type="term" value="F:acyltransferase activity"/>
    <property type="evidence" value="ECO:0007669"/>
    <property type="project" value="UniProtKB-KW"/>
</dbReference>
<dbReference type="GO" id="GO:0009247">
    <property type="term" value="P:glycolipid biosynthetic process"/>
    <property type="evidence" value="ECO:0007669"/>
    <property type="project" value="UniProtKB-ARBA"/>
</dbReference>
<keyword evidence="5 7" id="KW-0472">Membrane</keyword>
<proteinExistence type="predicted"/>
<keyword evidence="7" id="KW-1133">Transmembrane helix</keyword>
<evidence type="ECO:0000256" key="2">
    <source>
        <dbReference type="ARBA" id="ARBA00022475"/>
    </source>
</evidence>
<evidence type="ECO:0000256" key="7">
    <source>
        <dbReference type="SAM" id="Phobius"/>
    </source>
</evidence>
<comment type="caution">
    <text evidence="8">The sequence shown here is derived from an EMBL/GenBank/DDBJ whole genome shotgun (WGS) entry which is preliminary data.</text>
</comment>